<dbReference type="Gene3D" id="1.10.10.10">
    <property type="entry name" value="Winged helix-like DNA-binding domain superfamily/Winged helix DNA-binding domain"/>
    <property type="match status" value="1"/>
</dbReference>
<dbReference type="Gene3D" id="1.20.120.530">
    <property type="entry name" value="GntR ligand-binding domain-like"/>
    <property type="match status" value="1"/>
</dbReference>
<protein>
    <submittedName>
        <fullName evidence="5">L-lactate dehydrogenase operon regulatory protein</fullName>
    </submittedName>
</protein>
<evidence type="ECO:0000313" key="5">
    <source>
        <dbReference type="EMBL" id="GAA5513843.1"/>
    </source>
</evidence>
<dbReference type="PRINTS" id="PR00035">
    <property type="entry name" value="HTHGNTR"/>
</dbReference>
<keyword evidence="2" id="KW-0238">DNA-binding</keyword>
<dbReference type="SMART" id="SM00345">
    <property type="entry name" value="HTH_GNTR"/>
    <property type="match status" value="1"/>
</dbReference>
<gene>
    <name evidence="5" type="primary">lldR</name>
    <name evidence="5" type="ORF">Dcar01_02591</name>
</gene>
<dbReference type="SUPFAM" id="SSF48008">
    <property type="entry name" value="GntR ligand-binding domain-like"/>
    <property type="match status" value="1"/>
</dbReference>
<dbReference type="CDD" id="cd07377">
    <property type="entry name" value="WHTH_GntR"/>
    <property type="match status" value="1"/>
</dbReference>
<dbReference type="Proteomes" id="UP001401887">
    <property type="component" value="Unassembled WGS sequence"/>
</dbReference>
<dbReference type="InterPro" id="IPR036390">
    <property type="entry name" value="WH_DNA-bd_sf"/>
</dbReference>
<evidence type="ECO:0000256" key="2">
    <source>
        <dbReference type="ARBA" id="ARBA00023125"/>
    </source>
</evidence>
<dbReference type="InterPro" id="IPR000524">
    <property type="entry name" value="Tscrpt_reg_HTH_GntR"/>
</dbReference>
<dbReference type="EMBL" id="BAABRP010000010">
    <property type="protein sequence ID" value="GAA5513843.1"/>
    <property type="molecule type" value="Genomic_DNA"/>
</dbReference>
<reference evidence="5 6" key="1">
    <citation type="submission" date="2024-02" db="EMBL/GenBank/DDBJ databases">
        <title>Deinococcus carri NBRC 110142.</title>
        <authorList>
            <person name="Ichikawa N."/>
            <person name="Katano-Makiyama Y."/>
            <person name="Hidaka K."/>
        </authorList>
    </citation>
    <scope>NUCLEOTIDE SEQUENCE [LARGE SCALE GENOMIC DNA]</scope>
    <source>
        <strain evidence="5 6">NBRC 110142</strain>
    </source>
</reference>
<dbReference type="SUPFAM" id="SSF46785">
    <property type="entry name" value="Winged helix' DNA-binding domain"/>
    <property type="match status" value="1"/>
</dbReference>
<keyword evidence="6" id="KW-1185">Reference proteome</keyword>
<organism evidence="5 6">
    <name type="scientific">Deinococcus carri</name>
    <dbReference type="NCBI Taxonomy" id="1211323"/>
    <lineage>
        <taxon>Bacteria</taxon>
        <taxon>Thermotogati</taxon>
        <taxon>Deinococcota</taxon>
        <taxon>Deinococci</taxon>
        <taxon>Deinococcales</taxon>
        <taxon>Deinococcaceae</taxon>
        <taxon>Deinococcus</taxon>
    </lineage>
</organism>
<proteinExistence type="predicted"/>
<dbReference type="Pfam" id="PF07729">
    <property type="entry name" value="FCD"/>
    <property type="match status" value="1"/>
</dbReference>
<dbReference type="SMART" id="SM00895">
    <property type="entry name" value="FCD"/>
    <property type="match status" value="1"/>
</dbReference>
<accession>A0ABP9WBA8</accession>
<dbReference type="PROSITE" id="PS50949">
    <property type="entry name" value="HTH_GNTR"/>
    <property type="match status" value="1"/>
</dbReference>
<comment type="caution">
    <text evidence="5">The sequence shown here is derived from an EMBL/GenBank/DDBJ whole genome shotgun (WGS) entry which is preliminary data.</text>
</comment>
<sequence>MTAYPIKRQKLTASVAEELLALIVRGGFQPGQRLPAERVLSEQIGVSRTSLRDAIARLEVLGHLEARQGNGVYVREPSAAHLTQPFQGMLARTAQNVQDLLEFRRMIEPEVAAHAAARATPEQVRGLLASIEAQQEAARQNVKLSHEDLQFHTLIAQMAGNEIVMGVLDTLRSLLRDLRDQVLGDQPQLTIQEHAAVAQAIARGSPAAARQAMLRHLISVREHATSSLQRQKGEDHHA</sequence>
<dbReference type="PANTHER" id="PTHR43537:SF5">
    <property type="entry name" value="UXU OPERON TRANSCRIPTIONAL REGULATOR"/>
    <property type="match status" value="1"/>
</dbReference>
<dbReference type="InterPro" id="IPR008920">
    <property type="entry name" value="TF_FadR/GntR_C"/>
</dbReference>
<keyword evidence="3" id="KW-0804">Transcription</keyword>
<feature type="domain" description="HTH gntR-type" evidence="4">
    <location>
        <begin position="9"/>
        <end position="77"/>
    </location>
</feature>
<dbReference type="InterPro" id="IPR036388">
    <property type="entry name" value="WH-like_DNA-bd_sf"/>
</dbReference>
<dbReference type="PANTHER" id="PTHR43537">
    <property type="entry name" value="TRANSCRIPTIONAL REGULATOR, GNTR FAMILY"/>
    <property type="match status" value="1"/>
</dbReference>
<keyword evidence="1" id="KW-0805">Transcription regulation</keyword>
<dbReference type="RefSeq" id="WP_345465813.1">
    <property type="nucleotide sequence ID" value="NZ_BAABRP010000010.1"/>
</dbReference>
<evidence type="ECO:0000259" key="4">
    <source>
        <dbReference type="PROSITE" id="PS50949"/>
    </source>
</evidence>
<dbReference type="Pfam" id="PF00392">
    <property type="entry name" value="GntR"/>
    <property type="match status" value="1"/>
</dbReference>
<name>A0ABP9WBA8_9DEIO</name>
<evidence type="ECO:0000256" key="3">
    <source>
        <dbReference type="ARBA" id="ARBA00023163"/>
    </source>
</evidence>
<evidence type="ECO:0000313" key="6">
    <source>
        <dbReference type="Proteomes" id="UP001401887"/>
    </source>
</evidence>
<dbReference type="InterPro" id="IPR011711">
    <property type="entry name" value="GntR_C"/>
</dbReference>
<evidence type="ECO:0000256" key="1">
    <source>
        <dbReference type="ARBA" id="ARBA00023015"/>
    </source>
</evidence>